<reference evidence="3" key="1">
    <citation type="submission" date="2019-11" db="EMBL/GenBank/DDBJ databases">
        <title>Isolation and characterization of two novel species in the genus Thiomicrorhabdus.</title>
        <authorList>
            <person name="Mochizuki J."/>
            <person name="Kojima H."/>
            <person name="Fukui M."/>
        </authorList>
    </citation>
    <scope>NUCLEOTIDE SEQUENCE [LARGE SCALE GENOMIC DNA]</scope>
    <source>
        <strain evidence="3">aks77</strain>
    </source>
</reference>
<name>A0A6F8PWA2_9GAMM</name>
<feature type="signal peptide" evidence="1">
    <location>
        <begin position="1"/>
        <end position="26"/>
    </location>
</feature>
<dbReference type="RefSeq" id="WP_173272670.1">
    <property type="nucleotide sequence ID" value="NZ_AP021889.1"/>
</dbReference>
<keyword evidence="1" id="KW-0732">Signal</keyword>
<evidence type="ECO:0000313" key="2">
    <source>
        <dbReference type="EMBL" id="BBP46250.1"/>
    </source>
</evidence>
<evidence type="ECO:0000313" key="3">
    <source>
        <dbReference type="Proteomes" id="UP000501726"/>
    </source>
</evidence>
<keyword evidence="3" id="KW-1185">Reference proteome</keyword>
<proteinExistence type="predicted"/>
<protein>
    <submittedName>
        <fullName evidence="2">Uncharacterized protein</fullName>
    </submittedName>
</protein>
<sequence>MHKALQSVYSLLSAVALFSLNTSALAGNERYTENANWPKNAWQVDYEYDDFSEQVTHAQLIFIPENYGAQKAFFLRCQPYYTNFSVAFIEPRTAIMEDGKLHNNAPKFNQHGFVYSQERPIRFNVAGKKFHEDVDVGGQNRGISEWLKPTQLSLANNQLQMSFFASFAYDNMPSFARNTSNDFSRSLFTALKTALLKEQNVEFELQLPNENTARFELNGKRLKDFAPQAVLDFCLLKRQLSND</sequence>
<dbReference type="Proteomes" id="UP000501726">
    <property type="component" value="Chromosome"/>
</dbReference>
<evidence type="ECO:0000256" key="1">
    <source>
        <dbReference type="SAM" id="SignalP"/>
    </source>
</evidence>
<gene>
    <name evidence="2" type="ORF">THMIRHAS_16230</name>
</gene>
<feature type="chain" id="PRO_5026119075" evidence="1">
    <location>
        <begin position="27"/>
        <end position="243"/>
    </location>
</feature>
<dbReference type="KEGG" id="tse:THMIRHAS_16230"/>
<organism evidence="2 3">
    <name type="scientific">Thiosulfatimonas sediminis</name>
    <dbReference type="NCBI Taxonomy" id="2675054"/>
    <lineage>
        <taxon>Bacteria</taxon>
        <taxon>Pseudomonadati</taxon>
        <taxon>Pseudomonadota</taxon>
        <taxon>Gammaproteobacteria</taxon>
        <taxon>Thiotrichales</taxon>
        <taxon>Piscirickettsiaceae</taxon>
        <taxon>Thiosulfatimonas</taxon>
    </lineage>
</organism>
<dbReference type="EMBL" id="AP021889">
    <property type="protein sequence ID" value="BBP46250.1"/>
    <property type="molecule type" value="Genomic_DNA"/>
</dbReference>
<dbReference type="AlphaFoldDB" id="A0A6F8PWA2"/>
<accession>A0A6F8PWA2</accession>